<protein>
    <submittedName>
        <fullName evidence="1">Histone acetyltransferase</fullName>
        <ecNumber evidence="1">2.3.1.48</ecNumber>
    </submittedName>
</protein>
<keyword evidence="1" id="KW-0808">Transferase</keyword>
<proteinExistence type="predicted"/>
<accession>A0ACC1HSM4</accession>
<dbReference type="EMBL" id="JAMZIH010000872">
    <property type="protein sequence ID" value="KAJ1678768.1"/>
    <property type="molecule type" value="Genomic_DNA"/>
</dbReference>
<sequence length="439" mass="49244">TERGARAPTLADVPYLFGGQLTERQADTRPFVPSKRVKTMYDEAHLSYICENSDQGPAGEDQQSQGTRTNGTNTPIPHAETSGGKSIHTTPAAAPPTLPQIEAIRLGGYEINTWYISPYPEEYTRQRILYICEFCLKYMKGEYVYHRHCKKCLVRHPPGDEIYRDGNLSIFEIYCQNLCLLAKMFLDTKTLYYDVEPFLFYVLCEYDKDGYHFAGYFSKEKRSAQGYNLSCIMILPSKQREGYGKFLIEFSKYLVVIHSPFISVEGGYLLTRKEGQVGSPEKPLSDFGMLSYRSYWRRAVYELLLDVKKCGGGDGNSGSAATETAAVSIKEISRQTGMTPDDVISILQTDGMLRRDPGDEDRYVIRVQEDDVREYLEKSRKKAPRRVDASKLRWAPFLIKRPTTPFGDAVQLPTLASAQVRSAGTAIASGGDGSTSDGG</sequence>
<name>A0ACC1HSM4_9FUNG</name>
<feature type="non-terminal residue" evidence="1">
    <location>
        <position position="1"/>
    </location>
</feature>
<comment type="caution">
    <text evidence="1">The sequence shown here is derived from an EMBL/GenBank/DDBJ whole genome shotgun (WGS) entry which is preliminary data.</text>
</comment>
<reference evidence="1" key="1">
    <citation type="submission" date="2022-06" db="EMBL/GenBank/DDBJ databases">
        <title>Phylogenomic reconstructions and comparative analyses of Kickxellomycotina fungi.</title>
        <authorList>
            <person name="Reynolds N.K."/>
            <person name="Stajich J.E."/>
            <person name="Barry K."/>
            <person name="Grigoriev I.V."/>
            <person name="Crous P."/>
            <person name="Smith M.E."/>
        </authorList>
    </citation>
    <scope>NUCLEOTIDE SEQUENCE</scope>
    <source>
        <strain evidence="1">RSA 2271</strain>
    </source>
</reference>
<dbReference type="Proteomes" id="UP001145114">
    <property type="component" value="Unassembled WGS sequence"/>
</dbReference>
<keyword evidence="2" id="KW-1185">Reference proteome</keyword>
<evidence type="ECO:0000313" key="2">
    <source>
        <dbReference type="Proteomes" id="UP001145114"/>
    </source>
</evidence>
<organism evidence="1 2">
    <name type="scientific">Spiromyces aspiralis</name>
    <dbReference type="NCBI Taxonomy" id="68401"/>
    <lineage>
        <taxon>Eukaryota</taxon>
        <taxon>Fungi</taxon>
        <taxon>Fungi incertae sedis</taxon>
        <taxon>Zoopagomycota</taxon>
        <taxon>Kickxellomycotina</taxon>
        <taxon>Kickxellomycetes</taxon>
        <taxon>Kickxellales</taxon>
        <taxon>Kickxellaceae</taxon>
        <taxon>Spiromyces</taxon>
    </lineage>
</organism>
<evidence type="ECO:0000313" key="1">
    <source>
        <dbReference type="EMBL" id="KAJ1678768.1"/>
    </source>
</evidence>
<dbReference type="EC" id="2.3.1.48" evidence="1"/>
<gene>
    <name evidence="1" type="primary">SAS3</name>
    <name evidence="1" type="ORF">EV182_003392</name>
</gene>
<keyword evidence="1" id="KW-0012">Acyltransferase</keyword>